<proteinExistence type="predicted"/>
<reference evidence="2 3" key="1">
    <citation type="journal article" date="2024" name="Chem. Sci.">
        <title>Discovery of megapolipeptins by genome mining of a Burkholderiales bacteria collection.</title>
        <authorList>
            <person name="Paulo B.S."/>
            <person name="Recchia M.J.J."/>
            <person name="Lee S."/>
            <person name="Fergusson C.H."/>
            <person name="Romanowski S.B."/>
            <person name="Hernandez A."/>
            <person name="Krull N."/>
            <person name="Liu D.Y."/>
            <person name="Cavanagh H."/>
            <person name="Bos A."/>
            <person name="Gray C.A."/>
            <person name="Murphy B.T."/>
            <person name="Linington R.G."/>
            <person name="Eustaquio A.S."/>
        </authorList>
    </citation>
    <scope>NUCLEOTIDE SEQUENCE [LARGE SCALE GENOMIC DNA]</scope>
    <source>
        <strain evidence="2 3">RL17-338-BIC-A</strain>
    </source>
</reference>
<sequence length="57" mass="5821">MEKWLVVLGIWAMCATCAVLFIRGATGGGSGKRTAAEKGVRPASRASAGDARAALND</sequence>
<evidence type="ECO:0000256" key="1">
    <source>
        <dbReference type="SAM" id="MobiDB-lite"/>
    </source>
</evidence>
<protein>
    <recommendedName>
        <fullName evidence="4">Lipoprotein</fullName>
    </recommendedName>
</protein>
<organism evidence="2 3">
    <name type="scientific">Paraburkholderia metrosideri</name>
    <dbReference type="NCBI Taxonomy" id="580937"/>
    <lineage>
        <taxon>Bacteria</taxon>
        <taxon>Pseudomonadati</taxon>
        <taxon>Pseudomonadota</taxon>
        <taxon>Betaproteobacteria</taxon>
        <taxon>Burkholderiales</taxon>
        <taxon>Burkholderiaceae</taxon>
        <taxon>Paraburkholderia</taxon>
    </lineage>
</organism>
<dbReference type="EMBL" id="JAQQCF010000005">
    <property type="protein sequence ID" value="MFM0636713.1"/>
    <property type="molecule type" value="Genomic_DNA"/>
</dbReference>
<feature type="region of interest" description="Disordered" evidence="1">
    <location>
        <begin position="25"/>
        <end position="57"/>
    </location>
</feature>
<evidence type="ECO:0000313" key="2">
    <source>
        <dbReference type="EMBL" id="MFM0636713.1"/>
    </source>
</evidence>
<evidence type="ECO:0008006" key="4">
    <source>
        <dbReference type="Google" id="ProtNLM"/>
    </source>
</evidence>
<dbReference type="RefSeq" id="WP_408225970.1">
    <property type="nucleotide sequence ID" value="NZ_JAQQCF010000005.1"/>
</dbReference>
<feature type="compositionally biased region" description="Low complexity" evidence="1">
    <location>
        <begin position="43"/>
        <end position="57"/>
    </location>
</feature>
<dbReference type="Proteomes" id="UP001629432">
    <property type="component" value="Unassembled WGS sequence"/>
</dbReference>
<accession>A0ABW9DP54</accession>
<gene>
    <name evidence="2" type="ORF">PQQ63_08420</name>
</gene>
<evidence type="ECO:0000313" key="3">
    <source>
        <dbReference type="Proteomes" id="UP001629432"/>
    </source>
</evidence>
<keyword evidence="3" id="KW-1185">Reference proteome</keyword>
<name>A0ABW9DP54_9BURK</name>
<comment type="caution">
    <text evidence="2">The sequence shown here is derived from an EMBL/GenBank/DDBJ whole genome shotgun (WGS) entry which is preliminary data.</text>
</comment>